<dbReference type="PRINTS" id="PR00344">
    <property type="entry name" value="BCTRLSENSOR"/>
</dbReference>
<evidence type="ECO:0000256" key="3">
    <source>
        <dbReference type="ARBA" id="ARBA00022553"/>
    </source>
</evidence>
<feature type="domain" description="Histidine kinase" evidence="9">
    <location>
        <begin position="113"/>
        <end position="325"/>
    </location>
</feature>
<dbReference type="PANTHER" id="PTHR43711">
    <property type="entry name" value="TWO-COMPONENT HISTIDINE KINASE"/>
    <property type="match status" value="1"/>
</dbReference>
<protein>
    <recommendedName>
        <fullName evidence="2">histidine kinase</fullName>
        <ecNumber evidence="2">2.7.13.3</ecNumber>
    </recommendedName>
</protein>
<proteinExistence type="predicted"/>
<evidence type="ECO:0000256" key="4">
    <source>
        <dbReference type="ARBA" id="ARBA00022679"/>
    </source>
</evidence>
<dbReference type="Gene3D" id="1.10.287.130">
    <property type="match status" value="1"/>
</dbReference>
<dbReference type="InterPro" id="IPR005467">
    <property type="entry name" value="His_kinase_dom"/>
</dbReference>
<sequence>MNLDIPAEDHPIFKSIPKWSKISLDRYNYIEYILITTNIWRKMILETVEKVAINNEIAIYQLIKKYIFRMDLFEKQARENYWSFTRNVIMEKDKLINELHGDRLTLIGKMAASMAHEIRNPLTSIQGFLKLIKQIVSSETNNKIASCLKIIEDDFETIHMQITGFLSFSRNREHDESYDNISLIQIIDSVLSMLNPRLIQEDVICVKKYKKDKIIRVQRKGIQQVISNLMNNAADALFDVSHKKVITMSMKEDDDNVYLHISNNGPKISDEIVDLLFTPFVTNKTSGTGLGLTICKQILQKNDGDILFDTNEIETTFILSFKKALE</sequence>
<dbReference type="InterPro" id="IPR003661">
    <property type="entry name" value="HisK_dim/P_dom"/>
</dbReference>
<dbReference type="PROSITE" id="PS50109">
    <property type="entry name" value="HIS_KIN"/>
    <property type="match status" value="1"/>
</dbReference>
<dbReference type="EC" id="2.7.13.3" evidence="2"/>
<dbReference type="Gene3D" id="3.30.565.10">
    <property type="entry name" value="Histidine kinase-like ATPase, C-terminal domain"/>
    <property type="match status" value="1"/>
</dbReference>
<dbReference type="GO" id="GO:0005524">
    <property type="term" value="F:ATP binding"/>
    <property type="evidence" value="ECO:0007669"/>
    <property type="project" value="UniProtKB-KW"/>
</dbReference>
<dbReference type="Proteomes" id="UP000256869">
    <property type="component" value="Unassembled WGS sequence"/>
</dbReference>
<evidence type="ECO:0000259" key="9">
    <source>
        <dbReference type="PROSITE" id="PS50109"/>
    </source>
</evidence>
<evidence type="ECO:0000256" key="8">
    <source>
        <dbReference type="ARBA" id="ARBA00023012"/>
    </source>
</evidence>
<evidence type="ECO:0000313" key="11">
    <source>
        <dbReference type="Proteomes" id="UP000256869"/>
    </source>
</evidence>
<keyword evidence="6 10" id="KW-0418">Kinase</keyword>
<evidence type="ECO:0000256" key="5">
    <source>
        <dbReference type="ARBA" id="ARBA00022741"/>
    </source>
</evidence>
<keyword evidence="8" id="KW-0902">Two-component regulatory system</keyword>
<keyword evidence="3" id="KW-0597">Phosphoprotein</keyword>
<dbReference type="AlphaFoldDB" id="A0A3D9IDF7"/>
<dbReference type="SUPFAM" id="SSF55874">
    <property type="entry name" value="ATPase domain of HSP90 chaperone/DNA topoisomerase II/histidine kinase"/>
    <property type="match status" value="1"/>
</dbReference>
<dbReference type="InterPro" id="IPR003594">
    <property type="entry name" value="HATPase_dom"/>
</dbReference>
<keyword evidence="4" id="KW-0808">Transferase</keyword>
<evidence type="ECO:0000256" key="7">
    <source>
        <dbReference type="ARBA" id="ARBA00022840"/>
    </source>
</evidence>
<gene>
    <name evidence="10" type="ORF">DFP95_10795</name>
</gene>
<reference evidence="10 11" key="1">
    <citation type="submission" date="2018-07" db="EMBL/GenBank/DDBJ databases">
        <title>Genomic Encyclopedia of Type Strains, Phase III (KMG-III): the genomes of soil and plant-associated and newly described type strains.</title>
        <authorList>
            <person name="Whitman W."/>
        </authorList>
    </citation>
    <scope>NUCLEOTIDE SEQUENCE [LARGE SCALE GENOMIC DNA]</scope>
    <source>
        <strain evidence="10 11">CECT 8236</strain>
    </source>
</reference>
<evidence type="ECO:0000256" key="2">
    <source>
        <dbReference type="ARBA" id="ARBA00012438"/>
    </source>
</evidence>
<dbReference type="SMART" id="SM00388">
    <property type="entry name" value="HisKA"/>
    <property type="match status" value="1"/>
</dbReference>
<organism evidence="10 11">
    <name type="scientific">Cohnella lupini</name>
    <dbReference type="NCBI Taxonomy" id="1294267"/>
    <lineage>
        <taxon>Bacteria</taxon>
        <taxon>Bacillati</taxon>
        <taxon>Bacillota</taxon>
        <taxon>Bacilli</taxon>
        <taxon>Bacillales</taxon>
        <taxon>Paenibacillaceae</taxon>
        <taxon>Cohnella</taxon>
    </lineage>
</organism>
<dbReference type="GO" id="GO:0000155">
    <property type="term" value="F:phosphorelay sensor kinase activity"/>
    <property type="evidence" value="ECO:0007669"/>
    <property type="project" value="InterPro"/>
</dbReference>
<evidence type="ECO:0000313" key="10">
    <source>
        <dbReference type="EMBL" id="RED59256.1"/>
    </source>
</evidence>
<evidence type="ECO:0000256" key="6">
    <source>
        <dbReference type="ARBA" id="ARBA00022777"/>
    </source>
</evidence>
<dbReference type="RefSeq" id="WP_147304164.1">
    <property type="nucleotide sequence ID" value="NZ_QRDY01000007.1"/>
</dbReference>
<dbReference type="Pfam" id="PF02518">
    <property type="entry name" value="HATPase_c"/>
    <property type="match status" value="1"/>
</dbReference>
<dbReference type="SMART" id="SM00387">
    <property type="entry name" value="HATPase_c"/>
    <property type="match status" value="1"/>
</dbReference>
<keyword evidence="7" id="KW-0067">ATP-binding</keyword>
<name>A0A3D9IDF7_9BACL</name>
<evidence type="ECO:0000256" key="1">
    <source>
        <dbReference type="ARBA" id="ARBA00000085"/>
    </source>
</evidence>
<accession>A0A3D9IDF7</accession>
<comment type="caution">
    <text evidence="10">The sequence shown here is derived from an EMBL/GenBank/DDBJ whole genome shotgun (WGS) entry which is preliminary data.</text>
</comment>
<dbReference type="InterPro" id="IPR004358">
    <property type="entry name" value="Sig_transdc_His_kin-like_C"/>
</dbReference>
<dbReference type="CDD" id="cd00082">
    <property type="entry name" value="HisKA"/>
    <property type="match status" value="1"/>
</dbReference>
<dbReference type="OrthoDB" id="9815750at2"/>
<dbReference type="EMBL" id="QRDY01000007">
    <property type="protein sequence ID" value="RED59256.1"/>
    <property type="molecule type" value="Genomic_DNA"/>
</dbReference>
<dbReference type="PANTHER" id="PTHR43711:SF26">
    <property type="entry name" value="SENSOR HISTIDINE KINASE RCSC"/>
    <property type="match status" value="1"/>
</dbReference>
<dbReference type="InterPro" id="IPR036097">
    <property type="entry name" value="HisK_dim/P_sf"/>
</dbReference>
<dbReference type="InterPro" id="IPR050736">
    <property type="entry name" value="Sensor_HK_Regulatory"/>
</dbReference>
<comment type="catalytic activity">
    <reaction evidence="1">
        <text>ATP + protein L-histidine = ADP + protein N-phospho-L-histidine.</text>
        <dbReference type="EC" id="2.7.13.3"/>
    </reaction>
</comment>
<dbReference type="SUPFAM" id="SSF47384">
    <property type="entry name" value="Homodimeric domain of signal transducing histidine kinase"/>
    <property type="match status" value="1"/>
</dbReference>
<dbReference type="Pfam" id="PF00512">
    <property type="entry name" value="HisKA"/>
    <property type="match status" value="1"/>
</dbReference>
<keyword evidence="11" id="KW-1185">Reference proteome</keyword>
<dbReference type="InterPro" id="IPR036890">
    <property type="entry name" value="HATPase_C_sf"/>
</dbReference>
<keyword evidence="5" id="KW-0547">Nucleotide-binding</keyword>